<dbReference type="Proteomes" id="UP000283633">
    <property type="component" value="Unassembled WGS sequence"/>
</dbReference>
<accession>A0A426D5L5</accession>
<reference evidence="1 2" key="1">
    <citation type="submission" date="2018-08" db="EMBL/GenBank/DDBJ databases">
        <title>Genome Lactobacillus garii FI11369.</title>
        <authorList>
            <person name="Diaz M."/>
            <person name="Narbad A."/>
        </authorList>
    </citation>
    <scope>NUCLEOTIDE SEQUENCE [LARGE SCALE GENOMIC DNA]</scope>
    <source>
        <strain evidence="1 2">FI11369</strain>
    </source>
</reference>
<sequence length="155" mass="17223">MIPTLVSSRSARRINHGNDETKFATGVLELKATCWSAEQLSQFAGADDFQISPFYSDGKTYGTPTWIWSVVVNDGLYVRAWNGQRSRWHRSAVQQGGGRIFLAGANHEVRFEALHDETVNTLVDQAYRAKYAGSPYLNAMVQAGPRGTTMQVLPK</sequence>
<organism evidence="1 2">
    <name type="scientific">Lactiplantibacillus garii</name>
    <dbReference type="NCBI Taxonomy" id="2306423"/>
    <lineage>
        <taxon>Bacteria</taxon>
        <taxon>Bacillati</taxon>
        <taxon>Bacillota</taxon>
        <taxon>Bacilli</taxon>
        <taxon>Lactobacillales</taxon>
        <taxon>Lactobacillaceae</taxon>
        <taxon>Lactiplantibacillus</taxon>
    </lineage>
</organism>
<dbReference type="Pfam" id="PF10012">
    <property type="entry name" value="DUF2255"/>
    <property type="match status" value="1"/>
</dbReference>
<keyword evidence="2" id="KW-1185">Reference proteome</keyword>
<evidence type="ECO:0000313" key="1">
    <source>
        <dbReference type="EMBL" id="RRK09947.1"/>
    </source>
</evidence>
<dbReference type="AlphaFoldDB" id="A0A426D5L5"/>
<dbReference type="EMBL" id="QWZQ01000034">
    <property type="protein sequence ID" value="RRK09947.1"/>
    <property type="molecule type" value="Genomic_DNA"/>
</dbReference>
<dbReference type="PIRSF" id="PIRSF028498">
    <property type="entry name" value="UCP028498"/>
    <property type="match status" value="1"/>
</dbReference>
<gene>
    <name evidence="1" type="ORF">D1831_09945</name>
</gene>
<evidence type="ECO:0000313" key="2">
    <source>
        <dbReference type="Proteomes" id="UP000283633"/>
    </source>
</evidence>
<protein>
    <submittedName>
        <fullName evidence="1">DUF2255 family protein</fullName>
    </submittedName>
</protein>
<comment type="caution">
    <text evidence="1">The sequence shown here is derived from an EMBL/GenBank/DDBJ whole genome shotgun (WGS) entry which is preliminary data.</text>
</comment>
<name>A0A426D5L5_9LACO</name>
<dbReference type="InterPro" id="IPR016888">
    <property type="entry name" value="UCP028498"/>
</dbReference>
<proteinExistence type="predicted"/>
<dbReference type="OrthoDB" id="162563at2"/>